<protein>
    <recommendedName>
        <fullName evidence="3">DUF3926 domain-containing protein</fullName>
    </recommendedName>
</protein>
<dbReference type="Pfam" id="PF13080">
    <property type="entry name" value="DUF3926"/>
    <property type="match status" value="1"/>
</dbReference>
<name>A0A2B5XJB2_9BACI</name>
<dbReference type="AlphaFoldDB" id="A0A2B5XJB2"/>
<dbReference type="Proteomes" id="UP000225997">
    <property type="component" value="Unassembled WGS sequence"/>
</dbReference>
<sequence length="68" mass="8114">MEVWCMHEELLRKVIRTKVRVGMRILEELPTPIQQSAKQMLGILQEELAAYPKEREHHEDNFKSIIIE</sequence>
<proteinExistence type="predicted"/>
<dbReference type="InterPro" id="IPR025076">
    <property type="entry name" value="DUF3926"/>
</dbReference>
<accession>A0A2B5XJB2</accession>
<evidence type="ECO:0000313" key="1">
    <source>
        <dbReference type="EMBL" id="PHD74301.1"/>
    </source>
</evidence>
<comment type="caution">
    <text evidence="1">The sequence shown here is derived from an EMBL/GenBank/DDBJ whole genome shotgun (WGS) entry which is preliminary data.</text>
</comment>
<evidence type="ECO:0008006" key="3">
    <source>
        <dbReference type="Google" id="ProtNLM"/>
    </source>
</evidence>
<evidence type="ECO:0000313" key="2">
    <source>
        <dbReference type="Proteomes" id="UP000225997"/>
    </source>
</evidence>
<gene>
    <name evidence="1" type="ORF">COF40_01950</name>
</gene>
<reference evidence="1 2" key="1">
    <citation type="submission" date="2017-09" db="EMBL/GenBank/DDBJ databases">
        <title>Large-scale bioinformatics analysis of Bacillus genomes uncovers conserved roles of natural products in bacterial physiology.</title>
        <authorList>
            <consortium name="Agbiome Team Llc"/>
            <person name="Bleich R.M."/>
            <person name="Grubbs K.J."/>
            <person name="Santa Maria K.C."/>
            <person name="Allen S.E."/>
            <person name="Farag S."/>
            <person name="Shank E.A."/>
            <person name="Bowers A."/>
        </authorList>
    </citation>
    <scope>NUCLEOTIDE SEQUENCE [LARGE SCALE GENOMIC DNA]</scope>
    <source>
        <strain evidence="1 2">AFS044250</strain>
    </source>
</reference>
<organism evidence="1 2">
    <name type="scientific">Bacillus toyonensis</name>
    <dbReference type="NCBI Taxonomy" id="155322"/>
    <lineage>
        <taxon>Bacteria</taxon>
        <taxon>Bacillati</taxon>
        <taxon>Bacillota</taxon>
        <taxon>Bacilli</taxon>
        <taxon>Bacillales</taxon>
        <taxon>Bacillaceae</taxon>
        <taxon>Bacillus</taxon>
        <taxon>Bacillus cereus group</taxon>
    </lineage>
</organism>
<dbReference type="EMBL" id="NUSQ01000010">
    <property type="protein sequence ID" value="PHD74301.1"/>
    <property type="molecule type" value="Genomic_DNA"/>
</dbReference>